<dbReference type="OrthoDB" id="9803969at2"/>
<evidence type="ECO:0000256" key="3">
    <source>
        <dbReference type="PROSITE-ProRule" id="PRU00493"/>
    </source>
</evidence>
<dbReference type="InterPro" id="IPR051215">
    <property type="entry name" value="GRE"/>
</dbReference>
<feature type="modified residue" description="Glycine radical" evidence="3">
    <location>
        <position position="762"/>
    </location>
</feature>
<evidence type="ECO:0000313" key="7">
    <source>
        <dbReference type="EMBL" id="RHJ87131.1"/>
    </source>
</evidence>
<dbReference type="GO" id="GO:0016829">
    <property type="term" value="F:lyase activity"/>
    <property type="evidence" value="ECO:0007669"/>
    <property type="project" value="UniProtKB-KW"/>
</dbReference>
<dbReference type="PROSITE" id="PS51554">
    <property type="entry name" value="PFL"/>
    <property type="match status" value="1"/>
</dbReference>
<dbReference type="Gene3D" id="3.20.70.20">
    <property type="match status" value="1"/>
</dbReference>
<keyword evidence="4" id="KW-0175">Coiled coil</keyword>
<evidence type="ECO:0000256" key="1">
    <source>
        <dbReference type="ARBA" id="ARBA00022818"/>
    </source>
</evidence>
<dbReference type="PANTHER" id="PTHR43641">
    <property type="entry name" value="FORMATE ACETYLTRANSFERASE 3-RELATED"/>
    <property type="match status" value="1"/>
</dbReference>
<keyword evidence="8" id="KW-1185">Reference proteome</keyword>
<evidence type="ECO:0000313" key="8">
    <source>
        <dbReference type="Proteomes" id="UP000284841"/>
    </source>
</evidence>
<dbReference type="InterPro" id="IPR001150">
    <property type="entry name" value="Gly_radical"/>
</dbReference>
<keyword evidence="2" id="KW-0456">Lyase</keyword>
<name>A0A415E0K5_9FIRM</name>
<dbReference type="Pfam" id="PF02901">
    <property type="entry name" value="PFL-like"/>
    <property type="match status" value="1"/>
</dbReference>
<evidence type="ECO:0000259" key="6">
    <source>
        <dbReference type="PROSITE" id="PS51554"/>
    </source>
</evidence>
<keyword evidence="1 3" id="KW-0556">Organic radical</keyword>
<dbReference type="RefSeq" id="WP_118335653.1">
    <property type="nucleotide sequence ID" value="NZ_AP025567.1"/>
</dbReference>
<dbReference type="SUPFAM" id="SSF51998">
    <property type="entry name" value="PFL-like glycyl radical enzymes"/>
    <property type="match status" value="1"/>
</dbReference>
<dbReference type="GO" id="GO:0005829">
    <property type="term" value="C:cytosol"/>
    <property type="evidence" value="ECO:0007669"/>
    <property type="project" value="TreeGrafter"/>
</dbReference>
<dbReference type="PROSITE" id="PS51149">
    <property type="entry name" value="GLY_RADICAL_2"/>
    <property type="match status" value="1"/>
</dbReference>
<evidence type="ECO:0008006" key="9">
    <source>
        <dbReference type="Google" id="ProtNLM"/>
    </source>
</evidence>
<feature type="domain" description="PFL" evidence="6">
    <location>
        <begin position="4"/>
        <end position="659"/>
    </location>
</feature>
<sequence length="787" mass="89478">MVSERINRLVDKARNTVPTVCLDRARLVTEFCRKPSVEPLLLNRAKLFKYVLENKEIFIDDDWLLAGHTTSRLRAVNIFPEMSGWLRDEWDILDQREFDNFQFVSPDEKEELAAILKEWEGRTFEDLTAIQYSQEELDALEVGVMTKGVSKQSTMCMNPDYPEMVKVGYRYYIEECREKLETLEREEMTLEKMNQKYTWQAMIIAMEAIIDFAHRYADLAEKMAAECTNEKQKTELLTIAADCRVVPENPPQTFQQVLQLILITHCAIMIENNGYHHPIGRLDQYLYPFYEKALAEGESEESLTDLLHEFKLRFEEMWYLRSAGEAEAYPGCALYMHIVLGGMKPDGTDACNDLTRLILRGMEDLQTKEPCISFRFHDDVDEETFRLAMKVALNGDSHPAFFNDGANVLSLQELGFSLEEARDYSLVGCTEAIVAGKSDYQSNTGFFNTLKVFELALNDGKDPVTGKQIGPHTGDERTFTSLEELKKSYLVQQEYFVKMFIKMFDKVVSCHAYACPTITGSCFVEGCIDNGRVMQQAGCPHRWGAFGVTGLANLVDSLAAIEECVFNKKYLTMSELMDLLETNFEGKEELRQMLINRAPKYGNDIEQVDKFTEFVAKSINDEAKKYRDARGGEFDIVFATQSYNMVLGKIIGATPDGRKAFTPVADNASPMIGMDVCGPTAVVKSVNSGKRCNAQGGYLLNQRFDPYIVKGEKGIDVLETVLRAHFGNEGEHIQINVVDNETLRDAQEHPENYRNLLVRVAGYSAFFVDLEKSIQENIIERTVQATV</sequence>
<dbReference type="AlphaFoldDB" id="A0A415E0K5"/>
<dbReference type="EMBL" id="QRMS01000003">
    <property type="protein sequence ID" value="RHJ87131.1"/>
    <property type="molecule type" value="Genomic_DNA"/>
</dbReference>
<dbReference type="Pfam" id="PF01228">
    <property type="entry name" value="Gly_radical"/>
    <property type="match status" value="1"/>
</dbReference>
<feature type="coiled-coil region" evidence="4">
    <location>
        <begin position="173"/>
        <end position="200"/>
    </location>
</feature>
<gene>
    <name evidence="7" type="ORF">DW099_10520</name>
</gene>
<dbReference type="Proteomes" id="UP000284841">
    <property type="component" value="Unassembled WGS sequence"/>
</dbReference>
<comment type="caution">
    <text evidence="7">The sequence shown here is derived from an EMBL/GenBank/DDBJ whole genome shotgun (WGS) entry which is preliminary data.</text>
</comment>
<protein>
    <recommendedName>
        <fullName evidence="9">Formate C-acetyltransferase/glycerol dehydratase family glycyl radical enzyme</fullName>
    </recommendedName>
</protein>
<feature type="domain" description="Glycine radical" evidence="5">
    <location>
        <begin position="666"/>
        <end position="787"/>
    </location>
</feature>
<evidence type="ECO:0000256" key="4">
    <source>
        <dbReference type="SAM" id="Coils"/>
    </source>
</evidence>
<dbReference type="STRING" id="1776384.GCA_900086585_00582"/>
<organism evidence="7 8">
    <name type="scientific">Emergencia timonensis</name>
    <dbReference type="NCBI Taxonomy" id="1776384"/>
    <lineage>
        <taxon>Bacteria</taxon>
        <taxon>Bacillati</taxon>
        <taxon>Bacillota</taxon>
        <taxon>Clostridia</taxon>
        <taxon>Peptostreptococcales</taxon>
        <taxon>Anaerovoracaceae</taxon>
        <taxon>Emergencia</taxon>
    </lineage>
</organism>
<evidence type="ECO:0000259" key="5">
    <source>
        <dbReference type="PROSITE" id="PS51149"/>
    </source>
</evidence>
<reference evidence="7 8" key="1">
    <citation type="submission" date="2018-08" db="EMBL/GenBank/DDBJ databases">
        <title>A genome reference for cultivated species of the human gut microbiota.</title>
        <authorList>
            <person name="Zou Y."/>
            <person name="Xue W."/>
            <person name="Luo G."/>
        </authorList>
    </citation>
    <scope>NUCLEOTIDE SEQUENCE [LARGE SCALE GENOMIC DNA]</scope>
    <source>
        <strain evidence="7 8">AM07-24</strain>
    </source>
</reference>
<evidence type="ECO:0000256" key="2">
    <source>
        <dbReference type="ARBA" id="ARBA00023239"/>
    </source>
</evidence>
<dbReference type="InterPro" id="IPR004184">
    <property type="entry name" value="PFL_dom"/>
</dbReference>
<dbReference type="PANTHER" id="PTHR43641:SF2">
    <property type="entry name" value="DEHYDRATASE YBIW-RELATED"/>
    <property type="match status" value="1"/>
</dbReference>
<accession>A0A415E0K5</accession>
<proteinExistence type="predicted"/>